<dbReference type="Pfam" id="PF01272">
    <property type="entry name" value="GreA_GreB"/>
    <property type="match status" value="1"/>
</dbReference>
<dbReference type="KEGG" id="scn:Solca_1114"/>
<dbReference type="OrthoDB" id="192847at2"/>
<proteinExistence type="predicted"/>
<accession>H8KQ52</accession>
<dbReference type="Proteomes" id="UP000007590">
    <property type="component" value="Chromosome"/>
</dbReference>
<dbReference type="PANTHER" id="PTHR30437">
    <property type="entry name" value="TRANSCRIPTION ELONGATION FACTOR GREA"/>
    <property type="match status" value="1"/>
</dbReference>
<keyword evidence="2" id="KW-0251">Elongation factor</keyword>
<dbReference type="eggNOG" id="COG0782">
    <property type="taxonomic scope" value="Bacteria"/>
</dbReference>
<dbReference type="Gene3D" id="3.10.50.30">
    <property type="entry name" value="Transcription elongation factor, GreA/GreB, C-terminal domain"/>
    <property type="match status" value="1"/>
</dbReference>
<dbReference type="AlphaFoldDB" id="H8KQ52"/>
<reference evidence="2" key="1">
    <citation type="submission" date="2012-02" db="EMBL/GenBank/DDBJ databases">
        <title>The complete genome of Solitalea canadensis DSM 3403.</title>
        <authorList>
            <consortium name="US DOE Joint Genome Institute (JGI-PGF)"/>
            <person name="Lucas S."/>
            <person name="Copeland A."/>
            <person name="Lapidus A."/>
            <person name="Glavina del Rio T."/>
            <person name="Dalin E."/>
            <person name="Tice H."/>
            <person name="Bruce D."/>
            <person name="Goodwin L."/>
            <person name="Pitluck S."/>
            <person name="Peters L."/>
            <person name="Ovchinnikova G."/>
            <person name="Lu M."/>
            <person name="Kyrpides N."/>
            <person name="Mavromatis K."/>
            <person name="Ivanova N."/>
            <person name="Brettin T."/>
            <person name="Detter J.C."/>
            <person name="Han C."/>
            <person name="Larimer F."/>
            <person name="Land M."/>
            <person name="Hauser L."/>
            <person name="Markowitz V."/>
            <person name="Cheng J.-F."/>
            <person name="Hugenholtz P."/>
            <person name="Woyke T."/>
            <person name="Wu D."/>
            <person name="Spring S."/>
            <person name="Schroeder M."/>
            <person name="Kopitz M."/>
            <person name="Brambilla E."/>
            <person name="Klenk H.-P."/>
            <person name="Eisen J.A."/>
        </authorList>
    </citation>
    <scope>NUCLEOTIDE SEQUENCE</scope>
    <source>
        <strain evidence="2">DSM 3403</strain>
    </source>
</reference>
<evidence type="ECO:0000313" key="2">
    <source>
        <dbReference type="EMBL" id="AFD06220.1"/>
    </source>
</evidence>
<dbReference type="GO" id="GO:0003746">
    <property type="term" value="F:translation elongation factor activity"/>
    <property type="evidence" value="ECO:0007669"/>
    <property type="project" value="UniProtKB-KW"/>
</dbReference>
<evidence type="ECO:0000313" key="3">
    <source>
        <dbReference type="Proteomes" id="UP000007590"/>
    </source>
</evidence>
<dbReference type="PANTHER" id="PTHR30437:SF5">
    <property type="entry name" value="REGULATOR OF NUCLEOSIDE DIPHOSPHATE KINASE"/>
    <property type="match status" value="1"/>
</dbReference>
<dbReference type="STRING" id="929556.Solca_1114"/>
<dbReference type="InterPro" id="IPR036953">
    <property type="entry name" value="GreA/GreB_C_sf"/>
</dbReference>
<keyword evidence="3" id="KW-1185">Reference proteome</keyword>
<evidence type="ECO:0000259" key="1">
    <source>
        <dbReference type="Pfam" id="PF01272"/>
    </source>
</evidence>
<dbReference type="GO" id="GO:0070063">
    <property type="term" value="F:RNA polymerase binding"/>
    <property type="evidence" value="ECO:0007669"/>
    <property type="project" value="InterPro"/>
</dbReference>
<dbReference type="InterPro" id="IPR001437">
    <property type="entry name" value="Tscrpt_elong_fac_GreA/B_C"/>
</dbReference>
<dbReference type="EMBL" id="CP003349">
    <property type="protein sequence ID" value="AFD06220.1"/>
    <property type="molecule type" value="Genomic_DNA"/>
</dbReference>
<gene>
    <name evidence="2" type="ordered locus">Solca_1114</name>
</gene>
<dbReference type="GO" id="GO:0032784">
    <property type="term" value="P:regulation of DNA-templated transcription elongation"/>
    <property type="evidence" value="ECO:0007669"/>
    <property type="project" value="InterPro"/>
</dbReference>
<feature type="domain" description="Transcription elongation factor GreA/GreB C-terminal" evidence="1">
    <location>
        <begin position="48"/>
        <end position="122"/>
    </location>
</feature>
<dbReference type="GO" id="GO:0006354">
    <property type="term" value="P:DNA-templated transcription elongation"/>
    <property type="evidence" value="ECO:0007669"/>
    <property type="project" value="TreeGrafter"/>
</dbReference>
<dbReference type="HOGENOM" id="CLU_120358_1_2_10"/>
<sequence length="123" mass="14034">MKNLISITEKDQRLLLDALNKSTMPSHNRQKLEDELKNAKIYKESELPVDVICLNSEIELLEVDNEKKMKIKLVLPNEADMKTQKVSVLAPIGIALIGYRKGDMVDWEMPNGLKKFQILDVAN</sequence>
<organism evidence="2 3">
    <name type="scientific">Solitalea canadensis (strain ATCC 29591 / DSM 3403 / JCM 21819 / LMG 8368 / NBRC 15130 / NCIMB 12057 / USAM 9D)</name>
    <name type="common">Flexibacter canadensis</name>
    <dbReference type="NCBI Taxonomy" id="929556"/>
    <lineage>
        <taxon>Bacteria</taxon>
        <taxon>Pseudomonadati</taxon>
        <taxon>Bacteroidota</taxon>
        <taxon>Sphingobacteriia</taxon>
        <taxon>Sphingobacteriales</taxon>
        <taxon>Sphingobacteriaceae</taxon>
        <taxon>Solitalea</taxon>
    </lineage>
</organism>
<protein>
    <submittedName>
        <fullName evidence="2">Transcription elongation factor</fullName>
    </submittedName>
</protein>
<name>H8KQ52_SOLCM</name>
<dbReference type="GO" id="GO:0003677">
    <property type="term" value="F:DNA binding"/>
    <property type="evidence" value="ECO:0007669"/>
    <property type="project" value="InterPro"/>
</dbReference>
<dbReference type="SUPFAM" id="SSF54534">
    <property type="entry name" value="FKBP-like"/>
    <property type="match status" value="1"/>
</dbReference>
<dbReference type="InterPro" id="IPR023459">
    <property type="entry name" value="Tscrpt_elong_fac_GreA/B_fam"/>
</dbReference>
<keyword evidence="2" id="KW-0648">Protein biosynthesis</keyword>
<dbReference type="RefSeq" id="WP_014679447.1">
    <property type="nucleotide sequence ID" value="NC_017770.1"/>
</dbReference>